<sequence length="53" mass="5661">MSEQQQVDANEVIEELLNQLKQSNLQLAIAQTLINKLNAATSQGDAAPLNIAG</sequence>
<name>A0A6J5N7C7_9CAUD</name>
<feature type="coiled-coil region" evidence="1">
    <location>
        <begin position="6"/>
        <end position="33"/>
    </location>
</feature>
<dbReference type="EMBL" id="LR796600">
    <property type="protein sequence ID" value="CAB4153921.1"/>
    <property type="molecule type" value="Genomic_DNA"/>
</dbReference>
<evidence type="ECO:0000313" key="2">
    <source>
        <dbReference type="EMBL" id="CAB4153921.1"/>
    </source>
</evidence>
<accession>A0A6J5N7C7</accession>
<evidence type="ECO:0000256" key="1">
    <source>
        <dbReference type="SAM" id="Coils"/>
    </source>
</evidence>
<protein>
    <submittedName>
        <fullName evidence="2">Uncharacterized protein</fullName>
    </submittedName>
</protein>
<keyword evidence="1" id="KW-0175">Coiled coil</keyword>
<organism evidence="2">
    <name type="scientific">uncultured Caudovirales phage</name>
    <dbReference type="NCBI Taxonomy" id="2100421"/>
    <lineage>
        <taxon>Viruses</taxon>
        <taxon>Duplodnaviria</taxon>
        <taxon>Heunggongvirae</taxon>
        <taxon>Uroviricota</taxon>
        <taxon>Caudoviricetes</taxon>
        <taxon>Peduoviridae</taxon>
        <taxon>Maltschvirus</taxon>
        <taxon>Maltschvirus maltsch</taxon>
    </lineage>
</organism>
<gene>
    <name evidence="2" type="ORF">UFOVP625_35</name>
</gene>
<proteinExistence type="predicted"/>
<reference evidence="2" key="1">
    <citation type="submission" date="2020-04" db="EMBL/GenBank/DDBJ databases">
        <authorList>
            <person name="Chiriac C."/>
            <person name="Salcher M."/>
            <person name="Ghai R."/>
            <person name="Kavagutti S V."/>
        </authorList>
    </citation>
    <scope>NUCLEOTIDE SEQUENCE</scope>
</reference>